<dbReference type="PANTHER" id="PTHR24363">
    <property type="entry name" value="SERINE/THREONINE PROTEIN KINASE"/>
    <property type="match status" value="1"/>
</dbReference>
<keyword evidence="3" id="KW-0812">Transmembrane</keyword>
<dbReference type="RefSeq" id="WP_229485230.1">
    <property type="nucleotide sequence ID" value="NZ_JAIVFQ010000015.1"/>
</dbReference>
<accession>A0ABS8I7J1</accession>
<name>A0ABS8I7J1_9NOSO</name>
<dbReference type="InterPro" id="IPR011009">
    <property type="entry name" value="Kinase-like_dom_sf"/>
</dbReference>
<organism evidence="5 6">
    <name type="scientific">Nostoc favosum CHAB5714</name>
    <dbReference type="NCBI Taxonomy" id="2780399"/>
    <lineage>
        <taxon>Bacteria</taxon>
        <taxon>Bacillati</taxon>
        <taxon>Cyanobacteriota</taxon>
        <taxon>Cyanophyceae</taxon>
        <taxon>Nostocales</taxon>
        <taxon>Nostocaceae</taxon>
        <taxon>Nostoc</taxon>
        <taxon>Nostoc favosum</taxon>
    </lineage>
</organism>
<keyword evidence="5" id="KW-0808">Transferase</keyword>
<keyword evidence="3" id="KW-1133">Transmembrane helix</keyword>
<feature type="domain" description="Protein kinase" evidence="4">
    <location>
        <begin position="37"/>
        <end position="300"/>
    </location>
</feature>
<dbReference type="NCBIfam" id="NF045510">
    <property type="entry name" value="4Cys_prefix_kin"/>
    <property type="match status" value="1"/>
</dbReference>
<evidence type="ECO:0000256" key="3">
    <source>
        <dbReference type="SAM" id="Phobius"/>
    </source>
</evidence>
<dbReference type="SUPFAM" id="SSF56112">
    <property type="entry name" value="Protein kinase-like (PK-like)"/>
    <property type="match status" value="1"/>
</dbReference>
<evidence type="ECO:0000256" key="2">
    <source>
        <dbReference type="ARBA" id="ARBA00022840"/>
    </source>
</evidence>
<gene>
    <name evidence="5" type="ORF">LC586_13140</name>
</gene>
<dbReference type="GO" id="GO:0004674">
    <property type="term" value="F:protein serine/threonine kinase activity"/>
    <property type="evidence" value="ECO:0007669"/>
    <property type="project" value="UniProtKB-KW"/>
</dbReference>
<dbReference type="Proteomes" id="UP001199525">
    <property type="component" value="Unassembled WGS sequence"/>
</dbReference>
<sequence length="572" mass="64740">MSLCINPVCPKPNHPDNHQNRFCQSCGSHLELLGRYRVTSLLSDKTGFSKVYEAYEQDTPKILKILKEDLSGDAKAVELFQQEVTVLGQLNHPGIPKEDSYFQYQTRNGLVLHCIAMEKIGGYNLEQWLQQNYPISQKQAVAWLKQLVKILDLVHSKQYLHRDIKPSNIMIRSPLGKGWGDLVLIDFGTATEIDGTYPDKLSNGDGMTALMSSGYSAPEQMNAQAVPQSDFFALGRTFVFLLTGYHPLDMYDMQQNLLHWQNHAIHISPLLLNLIDWLTAPDIEKRPANAQEILQCLEEIETQLTETTAENLNLLDNCNIEQLPPPITKTSFAPQKKPEEVPLLKFFATLLVILGLLSIAALATRTSKFSVRQNYGQSPENKGNIDYFSYQEGRDSQGRVAEFNVAVLSLEYKWLLGSNFQIKYNDEIISLDLLKLSLEQEGIQNIMEDPSEIISVGTVSCKGNIEVQQRMALERSKQIQFLVKKLFINTPSIKGYRILNLGQFQRSDCQANQDLTKYQRSIIIIGVKKQSAGVIIDEALRDRLEKKPFADFKLEDYSLGTAEKFKTISSNL</sequence>
<dbReference type="PROSITE" id="PS00108">
    <property type="entry name" value="PROTEIN_KINASE_ST"/>
    <property type="match status" value="1"/>
</dbReference>
<keyword evidence="1" id="KW-0547">Nucleotide-binding</keyword>
<comment type="caution">
    <text evidence="5">The sequence shown here is derived from an EMBL/GenBank/DDBJ whole genome shotgun (WGS) entry which is preliminary data.</text>
</comment>
<dbReference type="Gene3D" id="1.10.510.10">
    <property type="entry name" value="Transferase(Phosphotransferase) domain 1"/>
    <property type="match status" value="1"/>
</dbReference>
<dbReference type="CDD" id="cd14014">
    <property type="entry name" value="STKc_PknB_like"/>
    <property type="match status" value="1"/>
</dbReference>
<evidence type="ECO:0000313" key="6">
    <source>
        <dbReference type="Proteomes" id="UP001199525"/>
    </source>
</evidence>
<keyword evidence="5" id="KW-0418">Kinase</keyword>
<dbReference type="InterPro" id="IPR008271">
    <property type="entry name" value="Ser/Thr_kinase_AS"/>
</dbReference>
<dbReference type="EMBL" id="JAIVFQ010000015">
    <property type="protein sequence ID" value="MCC5600145.1"/>
    <property type="molecule type" value="Genomic_DNA"/>
</dbReference>
<dbReference type="Gene3D" id="3.30.200.20">
    <property type="entry name" value="Phosphorylase Kinase, domain 1"/>
    <property type="match status" value="1"/>
</dbReference>
<keyword evidence="2" id="KW-0067">ATP-binding</keyword>
<feature type="transmembrane region" description="Helical" evidence="3">
    <location>
        <begin position="343"/>
        <end position="363"/>
    </location>
</feature>
<keyword evidence="3" id="KW-0472">Membrane</keyword>
<reference evidence="5 6" key="1">
    <citation type="journal article" date="2021" name="Microorganisms">
        <title>Genome Evolution of Filamentous Cyanobacterium Nostoc Species: From Facultative Symbiosis to Free Living.</title>
        <authorList>
            <person name="Huo D."/>
            <person name="Li H."/>
            <person name="Cai F."/>
            <person name="Guo X."/>
            <person name="Qiao Z."/>
            <person name="Wang W."/>
            <person name="Yu G."/>
            <person name="Li R."/>
        </authorList>
    </citation>
    <scope>NUCLEOTIDE SEQUENCE [LARGE SCALE GENOMIC DNA]</scope>
    <source>
        <strain evidence="5 6">CHAB 5714</strain>
    </source>
</reference>
<keyword evidence="5" id="KW-0723">Serine/threonine-protein kinase</keyword>
<dbReference type="PROSITE" id="PS50011">
    <property type="entry name" value="PROTEIN_KINASE_DOM"/>
    <property type="match status" value="1"/>
</dbReference>
<evidence type="ECO:0000313" key="5">
    <source>
        <dbReference type="EMBL" id="MCC5600145.1"/>
    </source>
</evidence>
<protein>
    <submittedName>
        <fullName evidence="5">Serine/threonine protein kinase</fullName>
    </submittedName>
</protein>
<proteinExistence type="predicted"/>
<dbReference type="InterPro" id="IPR000719">
    <property type="entry name" value="Prot_kinase_dom"/>
</dbReference>
<keyword evidence="6" id="KW-1185">Reference proteome</keyword>
<dbReference type="SMART" id="SM00220">
    <property type="entry name" value="S_TKc"/>
    <property type="match status" value="1"/>
</dbReference>
<dbReference type="Pfam" id="PF00069">
    <property type="entry name" value="Pkinase"/>
    <property type="match status" value="1"/>
</dbReference>
<evidence type="ECO:0000259" key="4">
    <source>
        <dbReference type="PROSITE" id="PS50011"/>
    </source>
</evidence>
<evidence type="ECO:0000256" key="1">
    <source>
        <dbReference type="ARBA" id="ARBA00022741"/>
    </source>
</evidence>
<dbReference type="PANTHER" id="PTHR24363:SF7">
    <property type="entry name" value="SERINE_THREONINE-PROTEIN KINASE-LIKE PROTEIN E"/>
    <property type="match status" value="1"/>
</dbReference>